<protein>
    <submittedName>
        <fullName evidence="1">Uncharacterized protein</fullName>
    </submittedName>
</protein>
<reference evidence="1" key="1">
    <citation type="journal article" date="2015" name="Proc. Natl. Acad. Sci. U.S.A.">
        <title>Networks of energetic and metabolic interactions define dynamics in microbial communities.</title>
        <authorList>
            <person name="Embree M."/>
            <person name="Liu J.K."/>
            <person name="Al-Bassam M.M."/>
            <person name="Zengler K."/>
        </authorList>
    </citation>
    <scope>NUCLEOTIDE SEQUENCE</scope>
</reference>
<sequence length="47" mass="5430">MRGSFFFRIFFPCQREIGEYPGKVVKRDWNPGEISCTGTRAHVAIKP</sequence>
<name>A0A0W8G8N1_9ZZZZ</name>
<evidence type="ECO:0000313" key="1">
    <source>
        <dbReference type="EMBL" id="KUG29449.1"/>
    </source>
</evidence>
<accession>A0A0W8G8N1</accession>
<organism evidence="1">
    <name type="scientific">hydrocarbon metagenome</name>
    <dbReference type="NCBI Taxonomy" id="938273"/>
    <lineage>
        <taxon>unclassified sequences</taxon>
        <taxon>metagenomes</taxon>
        <taxon>ecological metagenomes</taxon>
    </lineage>
</organism>
<dbReference type="EMBL" id="LNQE01000082">
    <property type="protein sequence ID" value="KUG29449.1"/>
    <property type="molecule type" value="Genomic_DNA"/>
</dbReference>
<dbReference type="AlphaFoldDB" id="A0A0W8G8N1"/>
<proteinExistence type="predicted"/>
<gene>
    <name evidence="1" type="ORF">ASZ90_000649</name>
</gene>
<comment type="caution">
    <text evidence="1">The sequence shown here is derived from an EMBL/GenBank/DDBJ whole genome shotgun (WGS) entry which is preliminary data.</text>
</comment>